<keyword evidence="2" id="KW-1185">Reference proteome</keyword>
<dbReference type="GO" id="GO:0036503">
    <property type="term" value="P:ERAD pathway"/>
    <property type="evidence" value="ECO:0007669"/>
    <property type="project" value="TreeGrafter"/>
</dbReference>
<dbReference type="GO" id="GO:0006986">
    <property type="term" value="P:response to unfolded protein"/>
    <property type="evidence" value="ECO:0007669"/>
    <property type="project" value="InterPro"/>
</dbReference>
<evidence type="ECO:0000313" key="3">
    <source>
        <dbReference type="WBParaSite" id="PgR033_g056_t01"/>
    </source>
</evidence>
<sequence length="335" mass="37050">MPDDGSGVRRLTSSSRARVCPAFCGRIATTWPSGNITYSDCQACGWGSRSIEKYLCAPCEESLPLYDWLYLAFVAIVPLLIHSFFIHFYAPKSSVRSQRVAQHVCCVAECILSGIVSVLVMPPRGTFALNGCAKSSIREWYPMFYNPVLNHTHVLRCTYELVFPLYSLPFIYFACCLIWLVVLRSVLYATMLRRSAVSSLPYYAALYSIPLFAFTHAIFAGLLYYSFAWVTLLCSVALNAIHMAVERGTRLRTLCVEMLFRARNLVMLLIHMALFGFSLFALVLSASGPTLSSSVTSSGSTVGVLATTLLLVPLPSIFYLLTVGLTHPAHVLDAS</sequence>
<proteinExistence type="predicted"/>
<name>A0A915BBQ2_PARUN</name>
<dbReference type="GO" id="GO:0031625">
    <property type="term" value="F:ubiquitin protein ligase binding"/>
    <property type="evidence" value="ECO:0007669"/>
    <property type="project" value="TreeGrafter"/>
</dbReference>
<feature type="transmembrane region" description="Helical" evidence="1">
    <location>
        <begin position="68"/>
        <end position="88"/>
    </location>
</feature>
<evidence type="ECO:0000256" key="1">
    <source>
        <dbReference type="SAM" id="Phobius"/>
    </source>
</evidence>
<feature type="transmembrane region" description="Helical" evidence="1">
    <location>
        <begin position="265"/>
        <end position="284"/>
    </location>
</feature>
<dbReference type="PANTHER" id="PTHR12740:SF4">
    <property type="entry name" value="JNK1_MAPK8-ASSOCIATED MEMBRANE PROTEIN"/>
    <property type="match status" value="1"/>
</dbReference>
<feature type="transmembrane region" description="Helical" evidence="1">
    <location>
        <begin position="200"/>
        <end position="219"/>
    </location>
</feature>
<feature type="transmembrane region" description="Helical" evidence="1">
    <location>
        <begin position="304"/>
        <end position="325"/>
    </location>
</feature>
<feature type="transmembrane region" description="Helical" evidence="1">
    <location>
        <begin position="225"/>
        <end position="245"/>
    </location>
</feature>
<dbReference type="Proteomes" id="UP000887569">
    <property type="component" value="Unplaced"/>
</dbReference>
<feature type="transmembrane region" description="Helical" evidence="1">
    <location>
        <begin position="100"/>
        <end position="121"/>
    </location>
</feature>
<dbReference type="GO" id="GO:0016020">
    <property type="term" value="C:membrane"/>
    <property type="evidence" value="ECO:0007669"/>
    <property type="project" value="InterPro"/>
</dbReference>
<organism evidence="2 4">
    <name type="scientific">Parascaris univalens</name>
    <name type="common">Nematode worm</name>
    <dbReference type="NCBI Taxonomy" id="6257"/>
    <lineage>
        <taxon>Eukaryota</taxon>
        <taxon>Metazoa</taxon>
        <taxon>Ecdysozoa</taxon>
        <taxon>Nematoda</taxon>
        <taxon>Chromadorea</taxon>
        <taxon>Rhabditida</taxon>
        <taxon>Spirurina</taxon>
        <taxon>Ascaridomorpha</taxon>
        <taxon>Ascaridoidea</taxon>
        <taxon>Ascarididae</taxon>
        <taxon>Parascaris</taxon>
    </lineage>
</organism>
<evidence type="ECO:0000313" key="4">
    <source>
        <dbReference type="WBParaSite" id="PgR033_g056_t02"/>
    </source>
</evidence>
<reference evidence="3 4" key="1">
    <citation type="submission" date="2022-11" db="UniProtKB">
        <authorList>
            <consortium name="WormBaseParasite"/>
        </authorList>
    </citation>
    <scope>IDENTIFICATION</scope>
</reference>
<feature type="transmembrane region" description="Helical" evidence="1">
    <location>
        <begin position="170"/>
        <end position="188"/>
    </location>
</feature>
<dbReference type="Pfam" id="PF05571">
    <property type="entry name" value="JAMP"/>
    <property type="match status" value="1"/>
</dbReference>
<dbReference type="AlphaFoldDB" id="A0A915BBQ2"/>
<protein>
    <submittedName>
        <fullName evidence="3 4">JNK1/MAPK8-associated membrane protein</fullName>
    </submittedName>
</protein>
<evidence type="ECO:0000313" key="2">
    <source>
        <dbReference type="Proteomes" id="UP000887569"/>
    </source>
</evidence>
<keyword evidence="1" id="KW-0812">Transmembrane</keyword>
<keyword evidence="1" id="KW-1133">Transmembrane helix</keyword>
<dbReference type="PANTHER" id="PTHR12740">
    <property type="entry name" value="JNK1/MAPK8-ASSOCIATED MEMBRANE PROTEIN"/>
    <property type="match status" value="1"/>
</dbReference>
<dbReference type="InterPro" id="IPR008485">
    <property type="entry name" value="JAMP"/>
</dbReference>
<dbReference type="WBParaSite" id="PgR033_g056_t02">
    <property type="protein sequence ID" value="PgR033_g056_t02"/>
    <property type="gene ID" value="PgR033_g056"/>
</dbReference>
<dbReference type="WBParaSite" id="PgR033_g056_t01">
    <property type="protein sequence ID" value="PgR033_g056_t01"/>
    <property type="gene ID" value="PgR033_g056"/>
</dbReference>
<keyword evidence="1" id="KW-0472">Membrane</keyword>
<accession>A0A915BBQ2</accession>